<keyword evidence="2" id="KW-1185">Reference proteome</keyword>
<dbReference type="KEGG" id="htq:FRZ44_38200"/>
<dbReference type="AlphaFoldDB" id="A0A5J6MMB3"/>
<evidence type="ECO:0000313" key="1">
    <source>
        <dbReference type="EMBL" id="QEX18513.1"/>
    </source>
</evidence>
<gene>
    <name evidence="1" type="ORF">FRZ44_38200</name>
</gene>
<dbReference type="EMBL" id="CP042906">
    <property type="protein sequence ID" value="QEX18513.1"/>
    <property type="molecule type" value="Genomic_DNA"/>
</dbReference>
<dbReference type="Proteomes" id="UP000326202">
    <property type="component" value="Chromosome"/>
</dbReference>
<name>A0A5J6MMB3_9PROT</name>
<dbReference type="RefSeq" id="WP_151178665.1">
    <property type="nucleotide sequence ID" value="NZ_CP042906.1"/>
</dbReference>
<sequence>MSDLDLDDSDLAEPPVDIAAYASDKIDRAFVAGAGAHGLTREAYEAAMRAHEHPAALARLRAALGEGYRFRNGVYPGLGRYRAERGGCWEPVTDREDGALCITVPLLCWEAGRALRAWDMLLIDAEDPAQVAIRGGPLSMLGVHFDPWHRTPDDAPWRVRLCPTPIDWLAQGGSPLDWGLGMPRQALWPVWVMDWEHPDAQALLLHCSLVCADEAQGLEIARRQKAAARARHAAHCPPAPVIEIVDHAEAA</sequence>
<evidence type="ECO:0000313" key="2">
    <source>
        <dbReference type="Proteomes" id="UP000326202"/>
    </source>
</evidence>
<protein>
    <submittedName>
        <fullName evidence="1">Uncharacterized protein</fullName>
    </submittedName>
</protein>
<organism evidence="1 2">
    <name type="scientific">Hypericibacter terrae</name>
    <dbReference type="NCBI Taxonomy" id="2602015"/>
    <lineage>
        <taxon>Bacteria</taxon>
        <taxon>Pseudomonadati</taxon>
        <taxon>Pseudomonadota</taxon>
        <taxon>Alphaproteobacteria</taxon>
        <taxon>Rhodospirillales</taxon>
        <taxon>Dongiaceae</taxon>
        <taxon>Hypericibacter</taxon>
    </lineage>
</organism>
<proteinExistence type="predicted"/>
<accession>A0A5J6MMB3</accession>
<reference evidence="1 2" key="1">
    <citation type="submission" date="2019-08" db="EMBL/GenBank/DDBJ databases">
        <title>Hyperibacter terrae gen. nov., sp. nov. and Hyperibacter viscosus sp. nov., two new members in the family Rhodospirillaceae isolated from the rhizosphere of Hypericum perforatum.</title>
        <authorList>
            <person name="Noviana Z."/>
        </authorList>
    </citation>
    <scope>NUCLEOTIDE SEQUENCE [LARGE SCALE GENOMIC DNA]</scope>
    <source>
        <strain evidence="1 2">R5913</strain>
    </source>
</reference>